<proteinExistence type="predicted"/>
<comment type="caution">
    <text evidence="1">The sequence shown here is derived from an EMBL/GenBank/DDBJ whole genome shotgun (WGS) entry which is preliminary data.</text>
</comment>
<sequence>MHISFQKNIHTGTTNWTGLTHFYALGQRFPTCGARNLGKDQWGYAEDKLGYAKDQWGYAKDQWGYAKDQWGYAKDQWVRGGPVGRELKVGNGGHKKT</sequence>
<name>A0A4Y2WN85_ARAVE</name>
<gene>
    <name evidence="1" type="ORF">AVEN_1267_1</name>
</gene>
<protein>
    <submittedName>
        <fullName evidence="1">Uncharacterized protein</fullName>
    </submittedName>
</protein>
<keyword evidence="2" id="KW-1185">Reference proteome</keyword>
<dbReference type="AlphaFoldDB" id="A0A4Y2WN85"/>
<dbReference type="EMBL" id="BGPR01061810">
    <property type="protein sequence ID" value="GBO37407.1"/>
    <property type="molecule type" value="Genomic_DNA"/>
</dbReference>
<evidence type="ECO:0000313" key="2">
    <source>
        <dbReference type="Proteomes" id="UP000499080"/>
    </source>
</evidence>
<evidence type="ECO:0000313" key="1">
    <source>
        <dbReference type="EMBL" id="GBO37407.1"/>
    </source>
</evidence>
<accession>A0A4Y2WN85</accession>
<organism evidence="1 2">
    <name type="scientific">Araneus ventricosus</name>
    <name type="common">Orbweaver spider</name>
    <name type="synonym">Epeira ventricosa</name>
    <dbReference type="NCBI Taxonomy" id="182803"/>
    <lineage>
        <taxon>Eukaryota</taxon>
        <taxon>Metazoa</taxon>
        <taxon>Ecdysozoa</taxon>
        <taxon>Arthropoda</taxon>
        <taxon>Chelicerata</taxon>
        <taxon>Arachnida</taxon>
        <taxon>Araneae</taxon>
        <taxon>Araneomorphae</taxon>
        <taxon>Entelegynae</taxon>
        <taxon>Araneoidea</taxon>
        <taxon>Araneidae</taxon>
        <taxon>Araneus</taxon>
    </lineage>
</organism>
<dbReference type="Proteomes" id="UP000499080">
    <property type="component" value="Unassembled WGS sequence"/>
</dbReference>
<reference evidence="1 2" key="1">
    <citation type="journal article" date="2019" name="Sci. Rep.">
        <title>Orb-weaving spider Araneus ventricosus genome elucidates the spidroin gene catalogue.</title>
        <authorList>
            <person name="Kono N."/>
            <person name="Nakamura H."/>
            <person name="Ohtoshi R."/>
            <person name="Moran D.A.P."/>
            <person name="Shinohara A."/>
            <person name="Yoshida Y."/>
            <person name="Fujiwara M."/>
            <person name="Mori M."/>
            <person name="Tomita M."/>
            <person name="Arakawa K."/>
        </authorList>
    </citation>
    <scope>NUCLEOTIDE SEQUENCE [LARGE SCALE GENOMIC DNA]</scope>
</reference>